<keyword evidence="3" id="KW-1185">Reference proteome</keyword>
<dbReference type="AlphaFoldDB" id="A0A1Y2BZ74"/>
<feature type="chain" id="PRO_5012237491" evidence="1">
    <location>
        <begin position="21"/>
        <end position="173"/>
    </location>
</feature>
<organism evidence="2 3">
    <name type="scientific">Rhizoclosmatium globosum</name>
    <dbReference type="NCBI Taxonomy" id="329046"/>
    <lineage>
        <taxon>Eukaryota</taxon>
        <taxon>Fungi</taxon>
        <taxon>Fungi incertae sedis</taxon>
        <taxon>Chytridiomycota</taxon>
        <taxon>Chytridiomycota incertae sedis</taxon>
        <taxon>Chytridiomycetes</taxon>
        <taxon>Chytridiales</taxon>
        <taxon>Chytriomycetaceae</taxon>
        <taxon>Rhizoclosmatium</taxon>
    </lineage>
</organism>
<evidence type="ECO:0000256" key="1">
    <source>
        <dbReference type="SAM" id="SignalP"/>
    </source>
</evidence>
<feature type="signal peptide" evidence="1">
    <location>
        <begin position="1"/>
        <end position="20"/>
    </location>
</feature>
<accession>A0A1Y2BZ74</accession>
<evidence type="ECO:0000313" key="2">
    <source>
        <dbReference type="EMBL" id="ORY40083.1"/>
    </source>
</evidence>
<dbReference type="Proteomes" id="UP000193642">
    <property type="component" value="Unassembled WGS sequence"/>
</dbReference>
<name>A0A1Y2BZ74_9FUNG</name>
<reference evidence="2 3" key="1">
    <citation type="submission" date="2016-07" db="EMBL/GenBank/DDBJ databases">
        <title>Pervasive Adenine N6-methylation of Active Genes in Fungi.</title>
        <authorList>
            <consortium name="DOE Joint Genome Institute"/>
            <person name="Mondo S.J."/>
            <person name="Dannebaum R.O."/>
            <person name="Kuo R.C."/>
            <person name="Labutti K."/>
            <person name="Haridas S."/>
            <person name="Kuo A."/>
            <person name="Salamov A."/>
            <person name="Ahrendt S.R."/>
            <person name="Lipzen A."/>
            <person name="Sullivan W."/>
            <person name="Andreopoulos W.B."/>
            <person name="Clum A."/>
            <person name="Lindquist E."/>
            <person name="Daum C."/>
            <person name="Ramamoorthy G.K."/>
            <person name="Gryganskyi A."/>
            <person name="Culley D."/>
            <person name="Magnuson J.K."/>
            <person name="James T.Y."/>
            <person name="O'Malley M.A."/>
            <person name="Stajich J.E."/>
            <person name="Spatafora J.W."/>
            <person name="Visel A."/>
            <person name="Grigoriev I.V."/>
        </authorList>
    </citation>
    <scope>NUCLEOTIDE SEQUENCE [LARGE SCALE GENOMIC DNA]</scope>
    <source>
        <strain evidence="2 3">JEL800</strain>
    </source>
</reference>
<gene>
    <name evidence="2" type="ORF">BCR33DRAFT_369320</name>
</gene>
<sequence>MICFVIWRLTISWLLERTIGVSDRQIEPDWCWYWGSMFLSNVLCGLRFAEMVEVALAGLVYLLTGNRVVAVGFSIHHTVHPYSLNLSTVQATMCISVHHNRNTINVKTQNSTLILHLDNIQNSSIRLQHHNPSILQRNLKSPVIQLSYKHWSLSCPLLVRHSDLTRLTPGSNS</sequence>
<evidence type="ECO:0000313" key="3">
    <source>
        <dbReference type="Proteomes" id="UP000193642"/>
    </source>
</evidence>
<comment type="caution">
    <text evidence="2">The sequence shown here is derived from an EMBL/GenBank/DDBJ whole genome shotgun (WGS) entry which is preliminary data.</text>
</comment>
<proteinExistence type="predicted"/>
<protein>
    <submittedName>
        <fullName evidence="2">Uncharacterized protein</fullName>
    </submittedName>
</protein>
<dbReference type="EMBL" id="MCGO01000036">
    <property type="protein sequence ID" value="ORY40083.1"/>
    <property type="molecule type" value="Genomic_DNA"/>
</dbReference>
<keyword evidence="1" id="KW-0732">Signal</keyword>